<protein>
    <submittedName>
        <fullName evidence="7">FAD-dependent oxidoreductase</fullName>
    </submittedName>
</protein>
<gene>
    <name evidence="7" type="ORF">G4D63_14800</name>
</gene>
<keyword evidence="3" id="KW-0408">Iron</keyword>
<dbReference type="EMBL" id="JAAIWM010000005">
    <property type="protein sequence ID" value="NEY73005.1"/>
    <property type="molecule type" value="Genomic_DNA"/>
</dbReference>
<dbReference type="InterPro" id="IPR038010">
    <property type="entry name" value="YhfW_C"/>
</dbReference>
<dbReference type="PRINTS" id="PR00162">
    <property type="entry name" value="RIESKE"/>
</dbReference>
<dbReference type="Pfam" id="PF00355">
    <property type="entry name" value="Rieske"/>
    <property type="match status" value="1"/>
</dbReference>
<sequence>MSWENKLPQFPEPFWRDTTKLPSFPKLTKDIKVDVAIVGGGISGITTAYQLTKQGLNVVLIEAGRLLNGVTGHTTAKITAQHDIIYDELISHMGEEKARQYYEANTEALQFIKRTAREQHIDCDFIEDDAYVYTNSDEKLSKLDKEAAAYNRLNISGGLVSSMPLDIEMKSAIVMKNQAQYHPLKFQKALVQKIVDAGGTIYEHTTATDVETGTQPVVTTREGHKITCDYLVAGSHFPFYDKGFYFARMYQERSYLLAIKTKKEYPGGMYLSAETPKRSLRYTSFNGEKLVIVAGEKHKTGHGVNTMKHYEHLSMFGDELFGIEEIVNRWSAQDITTLDKVPYIGAMTKDLPNIFVATGYRKWGMTNGTAAGLLLSDLILKKDNPYEQLFTPSRFYADPSIKNLITQNADVAGHFVAGKVGMVHKKIEELQNDEGAVVKVNGKRAGCYKDMNGKIYTVDTTCTHLGCEVEWNNGERTWDCPCHGSRFSYDGTVVEGPANQPLKKVDLE</sequence>
<evidence type="ECO:0000256" key="5">
    <source>
        <dbReference type="ARBA" id="ARBA00023157"/>
    </source>
</evidence>
<evidence type="ECO:0000256" key="2">
    <source>
        <dbReference type="ARBA" id="ARBA00022723"/>
    </source>
</evidence>
<dbReference type="GO" id="GO:0005737">
    <property type="term" value="C:cytoplasm"/>
    <property type="evidence" value="ECO:0007669"/>
    <property type="project" value="TreeGrafter"/>
</dbReference>
<evidence type="ECO:0000313" key="7">
    <source>
        <dbReference type="EMBL" id="NEY73005.1"/>
    </source>
</evidence>
<organism evidence="7 8">
    <name type="scientific">Bacillus mesophilus</name>
    <dbReference type="NCBI Taxonomy" id="1808955"/>
    <lineage>
        <taxon>Bacteria</taxon>
        <taxon>Bacillati</taxon>
        <taxon>Bacillota</taxon>
        <taxon>Bacilli</taxon>
        <taxon>Bacillales</taxon>
        <taxon>Bacillaceae</taxon>
        <taxon>Bacillus</taxon>
    </lineage>
</organism>
<dbReference type="GO" id="GO:0004497">
    <property type="term" value="F:monooxygenase activity"/>
    <property type="evidence" value="ECO:0007669"/>
    <property type="project" value="UniProtKB-ARBA"/>
</dbReference>
<dbReference type="Pfam" id="PF01266">
    <property type="entry name" value="DAO"/>
    <property type="match status" value="1"/>
</dbReference>
<evidence type="ECO:0000256" key="4">
    <source>
        <dbReference type="ARBA" id="ARBA00023014"/>
    </source>
</evidence>
<dbReference type="Gene3D" id="3.30.9.10">
    <property type="entry name" value="D-Amino Acid Oxidase, subunit A, domain 2"/>
    <property type="match status" value="1"/>
</dbReference>
<keyword evidence="5" id="KW-1015">Disulfide bond</keyword>
<dbReference type="PROSITE" id="PS51296">
    <property type="entry name" value="RIESKE"/>
    <property type="match status" value="1"/>
</dbReference>
<dbReference type="PANTHER" id="PTHR13847:SF274">
    <property type="entry name" value="RIESKE 2FE-2S IRON-SULFUR PROTEIN YHFW-RELATED"/>
    <property type="match status" value="1"/>
</dbReference>
<dbReference type="GO" id="GO:0016020">
    <property type="term" value="C:membrane"/>
    <property type="evidence" value="ECO:0007669"/>
    <property type="project" value="InterPro"/>
</dbReference>
<dbReference type="PANTHER" id="PTHR13847">
    <property type="entry name" value="SARCOSINE DEHYDROGENASE-RELATED"/>
    <property type="match status" value="1"/>
</dbReference>
<dbReference type="RefSeq" id="WP_163180472.1">
    <property type="nucleotide sequence ID" value="NZ_JAAIWM010000005.1"/>
</dbReference>
<dbReference type="AlphaFoldDB" id="A0A6M0Q9L2"/>
<accession>A0A6M0Q9L2</accession>
<dbReference type="Gene3D" id="3.50.50.60">
    <property type="entry name" value="FAD/NAD(P)-binding domain"/>
    <property type="match status" value="1"/>
</dbReference>
<feature type="domain" description="Rieske" evidence="6">
    <location>
        <begin position="422"/>
        <end position="508"/>
    </location>
</feature>
<dbReference type="InterPro" id="IPR036188">
    <property type="entry name" value="FAD/NAD-bd_sf"/>
</dbReference>
<evidence type="ECO:0000259" key="6">
    <source>
        <dbReference type="PROSITE" id="PS51296"/>
    </source>
</evidence>
<keyword evidence="8" id="KW-1185">Reference proteome</keyword>
<keyword evidence="2" id="KW-0479">Metal-binding</keyword>
<evidence type="ECO:0000313" key="8">
    <source>
        <dbReference type="Proteomes" id="UP000481043"/>
    </source>
</evidence>
<proteinExistence type="predicted"/>
<dbReference type="GO" id="GO:0051537">
    <property type="term" value="F:2 iron, 2 sulfur cluster binding"/>
    <property type="evidence" value="ECO:0007669"/>
    <property type="project" value="UniProtKB-KW"/>
</dbReference>
<dbReference type="GO" id="GO:0046872">
    <property type="term" value="F:metal ion binding"/>
    <property type="evidence" value="ECO:0007669"/>
    <property type="project" value="UniProtKB-KW"/>
</dbReference>
<dbReference type="InterPro" id="IPR017941">
    <property type="entry name" value="Rieske_2Fe-2S"/>
</dbReference>
<dbReference type="Proteomes" id="UP000481043">
    <property type="component" value="Unassembled WGS sequence"/>
</dbReference>
<evidence type="ECO:0000256" key="3">
    <source>
        <dbReference type="ARBA" id="ARBA00023004"/>
    </source>
</evidence>
<keyword evidence="1" id="KW-0001">2Fe-2S</keyword>
<comment type="caution">
    <text evidence="7">The sequence shown here is derived from an EMBL/GenBank/DDBJ whole genome shotgun (WGS) entry which is preliminary data.</text>
</comment>
<keyword evidence="4" id="KW-0411">Iron-sulfur</keyword>
<dbReference type="Gene3D" id="2.102.10.10">
    <property type="entry name" value="Rieske [2Fe-2S] iron-sulphur domain"/>
    <property type="match status" value="1"/>
</dbReference>
<dbReference type="SUPFAM" id="SSF50022">
    <property type="entry name" value="ISP domain"/>
    <property type="match status" value="1"/>
</dbReference>
<evidence type="ECO:0000256" key="1">
    <source>
        <dbReference type="ARBA" id="ARBA00022714"/>
    </source>
</evidence>
<name>A0A6M0Q9L2_9BACI</name>
<dbReference type="InterPro" id="IPR006076">
    <property type="entry name" value="FAD-dep_OxRdtase"/>
</dbReference>
<reference evidence="7 8" key="1">
    <citation type="submission" date="2020-02" db="EMBL/GenBank/DDBJ databases">
        <title>Bacillus aquiflavi sp. nov., isolated from yellow water of strong flavor Chinese baijiu in Yibin region of China.</title>
        <authorList>
            <person name="Xie J."/>
        </authorList>
    </citation>
    <scope>NUCLEOTIDE SEQUENCE [LARGE SCALE GENOMIC DNA]</scope>
    <source>
        <strain evidence="7 8">SA4</strain>
    </source>
</reference>
<dbReference type="InterPro" id="IPR005805">
    <property type="entry name" value="Rieske_Fe-S_prot_C"/>
</dbReference>
<dbReference type="CDD" id="cd03477">
    <property type="entry name" value="Rieske_YhfW_C"/>
    <property type="match status" value="1"/>
</dbReference>
<dbReference type="GO" id="GO:0016705">
    <property type="term" value="F:oxidoreductase activity, acting on paired donors, with incorporation or reduction of molecular oxygen"/>
    <property type="evidence" value="ECO:0007669"/>
    <property type="project" value="UniProtKB-ARBA"/>
</dbReference>
<dbReference type="InterPro" id="IPR036922">
    <property type="entry name" value="Rieske_2Fe-2S_sf"/>
</dbReference>
<dbReference type="SUPFAM" id="SSF51905">
    <property type="entry name" value="FAD/NAD(P)-binding domain"/>
    <property type="match status" value="1"/>
</dbReference>
<dbReference type="FunFam" id="2.102.10.10:FF:000014">
    <property type="entry name" value="Oxidoreductase, FAD dependent"/>
    <property type="match status" value="1"/>
</dbReference>